<dbReference type="Gene3D" id="3.40.50.1580">
    <property type="entry name" value="Nucleoside phosphorylase domain"/>
    <property type="match status" value="1"/>
</dbReference>
<comment type="caution">
    <text evidence="8">The sequence shown here is derived from an EMBL/GenBank/DDBJ whole genome shotgun (WGS) entry which is preliminary data.</text>
</comment>
<dbReference type="EC" id="2.4.2.1" evidence="5"/>
<comment type="function">
    <text evidence="5">The purine nucleoside phosphorylases catalyze the phosphorolytic breakdown of the N-glycosidic bond in the beta-(deoxy)ribonucleoside molecules, with the formation of the corresponding free purine bases and pentose-1-phosphate.</text>
</comment>
<feature type="binding site" evidence="6">
    <location>
        <position position="191"/>
    </location>
    <ligand>
        <name>a purine D-ribonucleoside</name>
        <dbReference type="ChEBI" id="CHEBI:142355"/>
    </ligand>
</feature>
<dbReference type="SUPFAM" id="SSF53167">
    <property type="entry name" value="Purine and uridine phosphorylases"/>
    <property type="match status" value="1"/>
</dbReference>
<sequence>MSIEDAVHNIGERRPGFRPRVAFVLGSGLGQVAERIEAPTRISYAELPGFPVPTVAGHAGSLVLGRLAGVDVLCLNGRVHAYEGGDGAERLKVLVRTVKQSGAEVLVLTNAAGSLRPEVGPGSLVLIRDHINMLGFNPLQGPNDEAWGPRFFSMRDAYDPALAARFHEAARAAGIALPDGVYLAYPGPNFETPAEIRAFRTLGADLVGMSTVPEVLVARHCGLTVAALSAVTNLAEGMSEVTPSHAETLEQGAKIAQSLEKLILAFLESLKHGV</sequence>
<dbReference type="EMBL" id="BMJQ01000007">
    <property type="protein sequence ID" value="GGF21701.1"/>
    <property type="molecule type" value="Genomic_DNA"/>
</dbReference>
<reference evidence="8" key="1">
    <citation type="journal article" date="2014" name="Int. J. Syst. Evol. Microbiol.">
        <title>Complete genome sequence of Corynebacterium casei LMG S-19264T (=DSM 44701T), isolated from a smear-ripened cheese.</title>
        <authorList>
            <consortium name="US DOE Joint Genome Institute (JGI-PGF)"/>
            <person name="Walter F."/>
            <person name="Albersmeier A."/>
            <person name="Kalinowski J."/>
            <person name="Ruckert C."/>
        </authorList>
    </citation>
    <scope>NUCLEOTIDE SEQUENCE</scope>
    <source>
        <strain evidence="8">CGMCC 1.15725</strain>
    </source>
</reference>
<feature type="binding site" evidence="6">
    <location>
        <position position="111"/>
    </location>
    <ligand>
        <name>phosphate</name>
        <dbReference type="ChEBI" id="CHEBI:43474"/>
    </ligand>
</feature>
<dbReference type="InterPro" id="IPR011268">
    <property type="entry name" value="Purine_phosphorylase"/>
</dbReference>
<proteinExistence type="inferred from homology"/>
<comment type="similarity">
    <text evidence="2 5">Belongs to the PNP/MTAP phosphorylase family.</text>
</comment>
<dbReference type="UniPathway" id="UPA00606"/>
<evidence type="ECO:0000313" key="9">
    <source>
        <dbReference type="Proteomes" id="UP000646365"/>
    </source>
</evidence>
<evidence type="ECO:0000256" key="6">
    <source>
        <dbReference type="PIRSR" id="PIRSR000477-2"/>
    </source>
</evidence>
<evidence type="ECO:0000256" key="1">
    <source>
        <dbReference type="ARBA" id="ARBA00005058"/>
    </source>
</evidence>
<feature type="binding site" evidence="6">
    <location>
        <position position="27"/>
    </location>
    <ligand>
        <name>phosphate</name>
        <dbReference type="ChEBI" id="CHEBI:43474"/>
    </ligand>
</feature>
<keyword evidence="4 5" id="KW-0808">Transferase</keyword>
<dbReference type="NCBIfam" id="NF006054">
    <property type="entry name" value="PRK08202.1"/>
    <property type="match status" value="1"/>
</dbReference>
<evidence type="ECO:0000256" key="4">
    <source>
        <dbReference type="ARBA" id="ARBA00022679"/>
    </source>
</evidence>
<dbReference type="GO" id="GO:0005737">
    <property type="term" value="C:cytoplasm"/>
    <property type="evidence" value="ECO:0007669"/>
    <property type="project" value="TreeGrafter"/>
</dbReference>
<feature type="domain" description="Nucleoside phosphorylase" evidence="7">
    <location>
        <begin position="21"/>
        <end position="268"/>
    </location>
</feature>
<evidence type="ECO:0000256" key="3">
    <source>
        <dbReference type="ARBA" id="ARBA00022676"/>
    </source>
</evidence>
<evidence type="ECO:0000313" key="8">
    <source>
        <dbReference type="EMBL" id="GGF21701.1"/>
    </source>
</evidence>
<feature type="binding site" evidence="6">
    <location>
        <position position="233"/>
    </location>
    <ligand>
        <name>a purine D-ribonucleoside</name>
        <dbReference type="ChEBI" id="CHEBI:142355"/>
    </ligand>
</feature>
<protein>
    <recommendedName>
        <fullName evidence="5">Purine nucleoside phosphorylase</fullName>
        <ecNumber evidence="5">2.4.2.1</ecNumber>
    </recommendedName>
    <alternativeName>
        <fullName evidence="5">Inosine-guanosine phosphorylase</fullName>
    </alternativeName>
</protein>
<keyword evidence="3 5" id="KW-0328">Glycosyltransferase</keyword>
<evidence type="ECO:0000256" key="5">
    <source>
        <dbReference type="PIRNR" id="PIRNR000477"/>
    </source>
</evidence>
<dbReference type="NCBIfam" id="TIGR01697">
    <property type="entry name" value="PNPH-PUNA-XAPA"/>
    <property type="match status" value="1"/>
</dbReference>
<dbReference type="RefSeq" id="WP_189047052.1">
    <property type="nucleotide sequence ID" value="NZ_BMJQ01000007.1"/>
</dbReference>
<dbReference type="InterPro" id="IPR000845">
    <property type="entry name" value="Nucleoside_phosphorylase_d"/>
</dbReference>
<keyword evidence="9" id="KW-1185">Reference proteome</keyword>
<feature type="binding site" evidence="6">
    <location>
        <begin position="78"/>
        <end position="80"/>
    </location>
    <ligand>
        <name>phosphate</name>
        <dbReference type="ChEBI" id="CHEBI:43474"/>
    </ligand>
</feature>
<dbReference type="Pfam" id="PF01048">
    <property type="entry name" value="PNP_UDP_1"/>
    <property type="match status" value="1"/>
</dbReference>
<name>A0A8J3E3U4_9PROT</name>
<dbReference type="InterPro" id="IPR035994">
    <property type="entry name" value="Nucleoside_phosphorylase_sf"/>
</dbReference>
<dbReference type="Proteomes" id="UP000646365">
    <property type="component" value="Unassembled WGS sequence"/>
</dbReference>
<reference evidence="8" key="2">
    <citation type="submission" date="2020-09" db="EMBL/GenBank/DDBJ databases">
        <authorList>
            <person name="Sun Q."/>
            <person name="Zhou Y."/>
        </authorList>
    </citation>
    <scope>NUCLEOTIDE SEQUENCE</scope>
    <source>
        <strain evidence="8">CGMCC 1.15725</strain>
    </source>
</reference>
<feature type="binding site" evidence="6">
    <location>
        <position position="58"/>
    </location>
    <ligand>
        <name>phosphate</name>
        <dbReference type="ChEBI" id="CHEBI:43474"/>
    </ligand>
</feature>
<dbReference type="CDD" id="cd09009">
    <property type="entry name" value="PNP-EcPNPII_like"/>
    <property type="match status" value="1"/>
</dbReference>
<accession>A0A8J3E3U4</accession>
<dbReference type="AlphaFoldDB" id="A0A8J3E3U4"/>
<evidence type="ECO:0000256" key="2">
    <source>
        <dbReference type="ARBA" id="ARBA00006751"/>
    </source>
</evidence>
<dbReference type="GO" id="GO:0009116">
    <property type="term" value="P:nucleoside metabolic process"/>
    <property type="evidence" value="ECO:0007669"/>
    <property type="project" value="InterPro"/>
</dbReference>
<evidence type="ECO:0000259" key="7">
    <source>
        <dbReference type="Pfam" id="PF01048"/>
    </source>
</evidence>
<dbReference type="PANTHER" id="PTHR11904:SF9">
    <property type="entry name" value="PURINE NUCLEOSIDE PHOSPHORYLASE-RELATED"/>
    <property type="match status" value="1"/>
</dbReference>
<dbReference type="GO" id="GO:0004731">
    <property type="term" value="F:purine-nucleoside phosphorylase activity"/>
    <property type="evidence" value="ECO:0007669"/>
    <property type="project" value="UniProtKB-EC"/>
</dbReference>
<gene>
    <name evidence="8" type="primary">xapA</name>
    <name evidence="8" type="ORF">GCM10011611_29720</name>
</gene>
<dbReference type="PANTHER" id="PTHR11904">
    <property type="entry name" value="METHYLTHIOADENOSINE/PURINE NUCLEOSIDE PHOSPHORYLASE"/>
    <property type="match status" value="1"/>
</dbReference>
<comment type="pathway">
    <text evidence="1 5">Purine metabolism; purine nucleoside salvage.</text>
</comment>
<dbReference type="PIRSF" id="PIRSF000477">
    <property type="entry name" value="PurNPase"/>
    <property type="match status" value="1"/>
</dbReference>
<organism evidence="8 9">
    <name type="scientific">Aliidongia dinghuensis</name>
    <dbReference type="NCBI Taxonomy" id="1867774"/>
    <lineage>
        <taxon>Bacteria</taxon>
        <taxon>Pseudomonadati</taxon>
        <taxon>Pseudomonadota</taxon>
        <taxon>Alphaproteobacteria</taxon>
        <taxon>Rhodospirillales</taxon>
        <taxon>Dongiaceae</taxon>
        <taxon>Aliidongia</taxon>
    </lineage>
</organism>
<feature type="binding site" evidence="6">
    <location>
        <position position="210"/>
    </location>
    <ligand>
        <name>phosphate</name>
        <dbReference type="ChEBI" id="CHEBI:43474"/>
    </ligand>
</feature>